<keyword evidence="1" id="KW-0812">Transmembrane</keyword>
<reference evidence="2 3" key="1">
    <citation type="submission" date="2018-07" db="EMBL/GenBank/DDBJ databases">
        <title>Genomic Encyclopedia of Type Strains, Phase IV (KMG-IV): sequencing the most valuable type-strain genomes for metagenomic binning, comparative biology and taxonomic classification.</title>
        <authorList>
            <person name="Goeker M."/>
        </authorList>
    </citation>
    <scope>NUCLEOTIDE SEQUENCE [LARGE SCALE GENOMIC DNA]</scope>
    <source>
        <strain evidence="2 3">DSM 44952</strain>
    </source>
</reference>
<evidence type="ECO:0000313" key="3">
    <source>
        <dbReference type="Proteomes" id="UP000255355"/>
    </source>
</evidence>
<keyword evidence="1" id="KW-0472">Membrane</keyword>
<dbReference type="RefSeq" id="WP_157123868.1">
    <property type="nucleotide sequence ID" value="NZ_QQAZ01000002.1"/>
</dbReference>
<dbReference type="Proteomes" id="UP000255355">
    <property type="component" value="Unassembled WGS sequence"/>
</dbReference>
<name>A0A370HAR8_9NOCA</name>
<dbReference type="AlphaFoldDB" id="A0A370HAR8"/>
<sequence>MESGFGLIGASLVVFLVAGAPLLLMAGIPRLLAYLRGERPEMPWRRRRPRAGD</sequence>
<accession>A0A370HAR8</accession>
<proteinExistence type="predicted"/>
<gene>
    <name evidence="2" type="ORF">DFR68_102151</name>
</gene>
<evidence type="ECO:0000256" key="1">
    <source>
        <dbReference type="SAM" id="Phobius"/>
    </source>
</evidence>
<protein>
    <submittedName>
        <fullName evidence="2">Uncharacterized protein</fullName>
    </submittedName>
</protein>
<keyword evidence="3" id="KW-1185">Reference proteome</keyword>
<comment type="caution">
    <text evidence="2">The sequence shown here is derived from an EMBL/GenBank/DDBJ whole genome shotgun (WGS) entry which is preliminary data.</text>
</comment>
<organism evidence="2 3">
    <name type="scientific">Nocardia mexicana</name>
    <dbReference type="NCBI Taxonomy" id="279262"/>
    <lineage>
        <taxon>Bacteria</taxon>
        <taxon>Bacillati</taxon>
        <taxon>Actinomycetota</taxon>
        <taxon>Actinomycetes</taxon>
        <taxon>Mycobacteriales</taxon>
        <taxon>Nocardiaceae</taxon>
        <taxon>Nocardia</taxon>
    </lineage>
</organism>
<evidence type="ECO:0000313" key="2">
    <source>
        <dbReference type="EMBL" id="RDI54029.1"/>
    </source>
</evidence>
<keyword evidence="1" id="KW-1133">Transmembrane helix</keyword>
<feature type="transmembrane region" description="Helical" evidence="1">
    <location>
        <begin position="12"/>
        <end position="35"/>
    </location>
</feature>
<dbReference type="EMBL" id="QQAZ01000002">
    <property type="protein sequence ID" value="RDI54029.1"/>
    <property type="molecule type" value="Genomic_DNA"/>
</dbReference>